<dbReference type="Proteomes" id="UP000305451">
    <property type="component" value="Unassembled WGS sequence"/>
</dbReference>
<protein>
    <recommendedName>
        <fullName evidence="1">DUF6265 domain-containing protein</fullName>
    </recommendedName>
</protein>
<name>A0A4S2H9S9_9PROT</name>
<dbReference type="InterPro" id="IPR046232">
    <property type="entry name" value="DUF6265"/>
</dbReference>
<organism evidence="2 3">
    <name type="scientific">Marinicauda pacifica</name>
    <dbReference type="NCBI Taxonomy" id="1133559"/>
    <lineage>
        <taxon>Bacteria</taxon>
        <taxon>Pseudomonadati</taxon>
        <taxon>Pseudomonadota</taxon>
        <taxon>Alphaproteobacteria</taxon>
        <taxon>Maricaulales</taxon>
        <taxon>Maricaulaceae</taxon>
        <taxon>Marinicauda</taxon>
    </lineage>
</organism>
<keyword evidence="3" id="KW-1185">Reference proteome</keyword>
<proteinExistence type="predicted"/>
<reference evidence="2 3" key="1">
    <citation type="journal article" date="2013" name="Int. J. Syst. Evol. Microbiol.">
        <title>Marinicauda pacifica gen. nov., sp. nov., a prosthecate alphaproteobacterium of the family Hyphomonadaceae isolated from deep seawater.</title>
        <authorList>
            <person name="Zhang X.Y."/>
            <person name="Li G.W."/>
            <person name="Wang C.S."/>
            <person name="Zhang Y.J."/>
            <person name="Xu X.W."/>
            <person name="Li H."/>
            <person name="Liu A."/>
            <person name="Liu C."/>
            <person name="Xie B.B."/>
            <person name="Qin Q.L."/>
            <person name="Xu Z."/>
            <person name="Chen X.L."/>
            <person name="Zhou B.C."/>
            <person name="Zhang Y.Z."/>
        </authorList>
    </citation>
    <scope>NUCLEOTIDE SEQUENCE [LARGE SCALE GENOMIC DNA]</scope>
    <source>
        <strain evidence="2 3">P-1 km-3</strain>
    </source>
</reference>
<feature type="domain" description="DUF6265" evidence="1">
    <location>
        <begin position="28"/>
        <end position="132"/>
    </location>
</feature>
<gene>
    <name evidence="2" type="ORF">E5162_11130</name>
</gene>
<evidence type="ECO:0000259" key="1">
    <source>
        <dbReference type="Pfam" id="PF19780"/>
    </source>
</evidence>
<dbReference type="OrthoDB" id="7567258at2"/>
<dbReference type="RefSeq" id="WP_135945336.1">
    <property type="nucleotide sequence ID" value="NZ_BMEI01000003.1"/>
</dbReference>
<evidence type="ECO:0000313" key="3">
    <source>
        <dbReference type="Proteomes" id="UP000305451"/>
    </source>
</evidence>
<dbReference type="EMBL" id="SRXV01000003">
    <property type="protein sequence ID" value="TGY92202.1"/>
    <property type="molecule type" value="Genomic_DNA"/>
</dbReference>
<accession>A0A4S2H9S9</accession>
<dbReference type="Pfam" id="PF19780">
    <property type="entry name" value="DUF6265"/>
    <property type="match status" value="1"/>
</dbReference>
<dbReference type="AlphaFoldDB" id="A0A4S2H9S9"/>
<sequence length="165" mass="18441">MKTVLLAAFAALSQPGESPRRTEVADLSWRGGCWEGDGFGGAISECWMRGPTGRLTGTFQLLEPDGTQRFSEILLLDVFEDGPAMRVKHFTPEFVGWEDKDAYLTFVLEETRDGYGRFRGLTLELTEDGRQIATLMMRDAEGNPREERLVYERLASGQTGTAQPE</sequence>
<evidence type="ECO:0000313" key="2">
    <source>
        <dbReference type="EMBL" id="TGY92202.1"/>
    </source>
</evidence>
<comment type="caution">
    <text evidence="2">The sequence shown here is derived from an EMBL/GenBank/DDBJ whole genome shotgun (WGS) entry which is preliminary data.</text>
</comment>